<evidence type="ECO:0000313" key="3">
    <source>
        <dbReference type="EMBL" id="OIQ49792.1"/>
    </source>
</evidence>
<dbReference type="AlphaFoldDB" id="A0A1J5N4M0"/>
<proteinExistence type="predicted"/>
<feature type="domain" description="Cupin type-2" evidence="2">
    <location>
        <begin position="40"/>
        <end position="107"/>
    </location>
</feature>
<keyword evidence="4" id="KW-1185">Reference proteome</keyword>
<dbReference type="InterPro" id="IPR013096">
    <property type="entry name" value="Cupin_2"/>
</dbReference>
<keyword evidence="1" id="KW-0479">Metal-binding</keyword>
<dbReference type="InterPro" id="IPR051610">
    <property type="entry name" value="GPI/OXD"/>
</dbReference>
<protein>
    <submittedName>
        <fullName evidence="3">Cupin domain protein</fullName>
    </submittedName>
</protein>
<evidence type="ECO:0000259" key="2">
    <source>
        <dbReference type="Pfam" id="PF07883"/>
    </source>
</evidence>
<dbReference type="OrthoDB" id="9791297at2"/>
<reference evidence="3 4" key="1">
    <citation type="submission" date="2015-09" db="EMBL/GenBank/DDBJ databases">
        <title>Genome of Desulfovibrio dechloracetivorans BerOc1, a mercury methylating strain isolated from highly hydrocarbons and metals contaminated coastal sediments.</title>
        <authorList>
            <person name="Goni Urriza M."/>
            <person name="Gassie C."/>
            <person name="Bouchez O."/>
            <person name="Klopp C."/>
            <person name="Ranchou-Peyruse A."/>
            <person name="Remy G."/>
        </authorList>
    </citation>
    <scope>NUCLEOTIDE SEQUENCE [LARGE SCALE GENOMIC DNA]</scope>
    <source>
        <strain evidence="3 4">BerOc1</strain>
    </source>
</reference>
<evidence type="ECO:0000256" key="1">
    <source>
        <dbReference type="ARBA" id="ARBA00022723"/>
    </source>
</evidence>
<dbReference type="Proteomes" id="UP000181901">
    <property type="component" value="Unassembled WGS sequence"/>
</dbReference>
<gene>
    <name evidence="3" type="ORF">BerOc1_01717</name>
</gene>
<dbReference type="InterPro" id="IPR014710">
    <property type="entry name" value="RmlC-like_jellyroll"/>
</dbReference>
<dbReference type="EMBL" id="LKAQ01000004">
    <property type="protein sequence ID" value="OIQ49792.1"/>
    <property type="molecule type" value="Genomic_DNA"/>
</dbReference>
<name>A0A1J5N4M0_9BACT</name>
<dbReference type="Gene3D" id="2.60.120.10">
    <property type="entry name" value="Jelly Rolls"/>
    <property type="match status" value="1"/>
</dbReference>
<evidence type="ECO:0000313" key="4">
    <source>
        <dbReference type="Proteomes" id="UP000181901"/>
    </source>
</evidence>
<organism evidence="3 4">
    <name type="scientific">Pseudodesulfovibrio hydrargyri</name>
    <dbReference type="NCBI Taxonomy" id="2125990"/>
    <lineage>
        <taxon>Bacteria</taxon>
        <taxon>Pseudomonadati</taxon>
        <taxon>Thermodesulfobacteriota</taxon>
        <taxon>Desulfovibrionia</taxon>
        <taxon>Desulfovibrionales</taxon>
        <taxon>Desulfovibrionaceae</taxon>
    </lineage>
</organism>
<comment type="caution">
    <text evidence="3">The sequence shown here is derived from an EMBL/GenBank/DDBJ whole genome shotgun (WGS) entry which is preliminary data.</text>
</comment>
<dbReference type="CDD" id="cd02222">
    <property type="entry name" value="cupin_TM1459-like"/>
    <property type="match status" value="1"/>
</dbReference>
<sequence length="115" mass="12566">MKVIKYTDVDPVELKVAGPGVTGRVVIGKEDDDVNFCMRVIELEPGAQIPLHAHPWEHQQFYHAGTGYVIKDGDKLDVGPGSVVYVAPDEEHYVTNTGDAPLVFVCLIPKGIPEI</sequence>
<dbReference type="RefSeq" id="WP_071545278.1">
    <property type="nucleotide sequence ID" value="NZ_LKAQ01000004.1"/>
</dbReference>
<dbReference type="PANTHER" id="PTHR35848:SF6">
    <property type="entry name" value="CUPIN TYPE-2 DOMAIN-CONTAINING PROTEIN"/>
    <property type="match status" value="1"/>
</dbReference>
<dbReference type="InterPro" id="IPR011051">
    <property type="entry name" value="RmlC_Cupin_sf"/>
</dbReference>
<dbReference type="Pfam" id="PF07883">
    <property type="entry name" value="Cupin_2"/>
    <property type="match status" value="1"/>
</dbReference>
<dbReference type="SUPFAM" id="SSF51182">
    <property type="entry name" value="RmlC-like cupins"/>
    <property type="match status" value="1"/>
</dbReference>
<dbReference type="PANTHER" id="PTHR35848">
    <property type="entry name" value="OXALATE-BINDING PROTEIN"/>
    <property type="match status" value="1"/>
</dbReference>
<dbReference type="GO" id="GO:0046872">
    <property type="term" value="F:metal ion binding"/>
    <property type="evidence" value="ECO:0007669"/>
    <property type="project" value="UniProtKB-KW"/>
</dbReference>
<accession>A0A1J5N4M0</accession>